<evidence type="ECO:0000256" key="2">
    <source>
        <dbReference type="ARBA" id="ARBA00004413"/>
    </source>
</evidence>
<name>A0A5C6ETW2_9BACT</name>
<organism evidence="13 14">
    <name type="scientific">Rubripirellula tenax</name>
    <dbReference type="NCBI Taxonomy" id="2528015"/>
    <lineage>
        <taxon>Bacteria</taxon>
        <taxon>Pseudomonadati</taxon>
        <taxon>Planctomycetota</taxon>
        <taxon>Planctomycetia</taxon>
        <taxon>Pirellulales</taxon>
        <taxon>Pirellulaceae</taxon>
        <taxon>Rubripirellula</taxon>
    </lineage>
</organism>
<evidence type="ECO:0000256" key="4">
    <source>
        <dbReference type="ARBA" id="ARBA00021870"/>
    </source>
</evidence>
<dbReference type="Proteomes" id="UP000318288">
    <property type="component" value="Unassembled WGS sequence"/>
</dbReference>
<keyword evidence="6" id="KW-0145">Chemotaxis</keyword>
<dbReference type="GO" id="GO:0009425">
    <property type="term" value="C:bacterial-type flagellum basal body"/>
    <property type="evidence" value="ECO:0007669"/>
    <property type="project" value="UniProtKB-SubCell"/>
</dbReference>
<dbReference type="SUPFAM" id="SSF48029">
    <property type="entry name" value="FliG"/>
    <property type="match status" value="3"/>
</dbReference>
<feature type="domain" description="Flagellar motor switch protein FliG N-terminal" evidence="12">
    <location>
        <begin position="17"/>
        <end position="76"/>
    </location>
</feature>
<comment type="caution">
    <text evidence="13">The sequence shown here is derived from an EMBL/GenBank/DDBJ whole genome shotgun (WGS) entry which is preliminary data.</text>
</comment>
<sequence length="409" mass="43268">MAGSANNDAANRDAAMRRIAIVLTSLPSSVAAKLMGSIDQDSKQTIRRTMATLADVDPLERHRALQAFKVSVKRQPESAASINGDRFESSRSIDDTFVSALHTTSSNSVLKNRTIDPAHHQNNQSPLGFLSDVEDDHLVELLSGEHAQAVAVVLASLSPVQAARVLPRLESNLRSSALSRLGRLGDISETASAEVANHFRARLSNRQTSQSNHTTTSGRRALDAILAVMPSQSTANVAPEPAVSEVPVATTRNHAVDDIYQSGAIDSIDSPPDLRIAEHTLVDSTPPSPAPASQPSTAKNRTDESFESTDAIHLHLVSLSASDLCAALGQVNTRDALLALCGLPTAKANAVLAVLPRDQAKTVRAQMNSLSSLNLREIDRAKERVAHASVGRGGDADVSQPKPMASAAA</sequence>
<dbReference type="Pfam" id="PF14842">
    <property type="entry name" value="FliG_N"/>
    <property type="match status" value="1"/>
</dbReference>
<evidence type="ECO:0000256" key="7">
    <source>
        <dbReference type="ARBA" id="ARBA00022779"/>
    </source>
</evidence>
<feature type="domain" description="Flagellar motor switch protein FliG middle" evidence="11">
    <location>
        <begin position="136"/>
        <end position="208"/>
    </location>
</feature>
<evidence type="ECO:0000256" key="5">
    <source>
        <dbReference type="ARBA" id="ARBA00022475"/>
    </source>
</evidence>
<evidence type="ECO:0000256" key="8">
    <source>
        <dbReference type="ARBA" id="ARBA00023136"/>
    </source>
</evidence>
<dbReference type="Gene3D" id="1.10.220.30">
    <property type="match status" value="3"/>
</dbReference>
<reference evidence="13 14" key="1">
    <citation type="submission" date="2019-02" db="EMBL/GenBank/DDBJ databases">
        <title>Deep-cultivation of Planctomycetes and their phenomic and genomic characterization uncovers novel biology.</title>
        <authorList>
            <person name="Wiegand S."/>
            <person name="Jogler M."/>
            <person name="Boedeker C."/>
            <person name="Pinto D."/>
            <person name="Vollmers J."/>
            <person name="Rivas-Marin E."/>
            <person name="Kohn T."/>
            <person name="Peeters S.H."/>
            <person name="Heuer A."/>
            <person name="Rast P."/>
            <person name="Oberbeckmann S."/>
            <person name="Bunk B."/>
            <person name="Jeske O."/>
            <person name="Meyerdierks A."/>
            <person name="Storesund J.E."/>
            <person name="Kallscheuer N."/>
            <person name="Luecker S."/>
            <person name="Lage O.M."/>
            <person name="Pohl T."/>
            <person name="Merkel B.J."/>
            <person name="Hornburger P."/>
            <person name="Mueller R.-W."/>
            <person name="Bruemmer F."/>
            <person name="Labrenz M."/>
            <person name="Spormann A.M."/>
            <person name="Op Den Camp H."/>
            <person name="Overmann J."/>
            <person name="Amann R."/>
            <person name="Jetten M.S.M."/>
            <person name="Mascher T."/>
            <person name="Medema M.H."/>
            <person name="Devos D.P."/>
            <person name="Kaster A.-K."/>
            <person name="Ovreas L."/>
            <person name="Rohde M."/>
            <person name="Galperin M.Y."/>
            <person name="Jogler C."/>
        </authorList>
    </citation>
    <scope>NUCLEOTIDE SEQUENCE [LARGE SCALE GENOMIC DNA]</scope>
    <source>
        <strain evidence="13 14">Poly51</strain>
    </source>
</reference>
<dbReference type="PANTHER" id="PTHR30534">
    <property type="entry name" value="FLAGELLAR MOTOR SWITCH PROTEIN FLIG"/>
    <property type="match status" value="1"/>
</dbReference>
<feature type="region of interest" description="Disordered" evidence="10">
    <location>
        <begin position="386"/>
        <end position="409"/>
    </location>
</feature>
<dbReference type="OrthoDB" id="269759at2"/>
<dbReference type="GO" id="GO:0003774">
    <property type="term" value="F:cytoskeletal motor activity"/>
    <property type="evidence" value="ECO:0007669"/>
    <property type="project" value="InterPro"/>
</dbReference>
<evidence type="ECO:0000256" key="9">
    <source>
        <dbReference type="ARBA" id="ARBA00023143"/>
    </source>
</evidence>
<protein>
    <recommendedName>
        <fullName evidence="4">Flagellar motor switch protein FliG</fullName>
    </recommendedName>
</protein>
<gene>
    <name evidence="13" type="primary">fliG_2</name>
    <name evidence="13" type="ORF">Poly51_41920</name>
</gene>
<evidence type="ECO:0000256" key="10">
    <source>
        <dbReference type="SAM" id="MobiDB-lite"/>
    </source>
</evidence>
<evidence type="ECO:0000256" key="1">
    <source>
        <dbReference type="ARBA" id="ARBA00004117"/>
    </source>
</evidence>
<dbReference type="GO" id="GO:0071973">
    <property type="term" value="P:bacterial-type flagellum-dependent cell motility"/>
    <property type="evidence" value="ECO:0007669"/>
    <property type="project" value="InterPro"/>
</dbReference>
<comment type="subcellular location">
    <subcellularLocation>
        <location evidence="1">Bacterial flagellum basal body</location>
    </subcellularLocation>
    <subcellularLocation>
        <location evidence="2">Cell membrane</location>
        <topology evidence="2">Peripheral membrane protein</topology>
        <orientation evidence="2">Cytoplasmic side</orientation>
    </subcellularLocation>
</comment>
<dbReference type="InterPro" id="IPR011002">
    <property type="entry name" value="FliG_a-hlx"/>
</dbReference>
<accession>A0A5C6ETW2</accession>
<evidence type="ECO:0000313" key="14">
    <source>
        <dbReference type="Proteomes" id="UP000318288"/>
    </source>
</evidence>
<keyword evidence="13" id="KW-0966">Cell projection</keyword>
<proteinExistence type="inferred from homology"/>
<keyword evidence="8" id="KW-0472">Membrane</keyword>
<evidence type="ECO:0000259" key="12">
    <source>
        <dbReference type="Pfam" id="PF14842"/>
    </source>
</evidence>
<keyword evidence="7" id="KW-0283">Flagellar rotation</keyword>
<evidence type="ECO:0000256" key="6">
    <source>
        <dbReference type="ARBA" id="ARBA00022500"/>
    </source>
</evidence>
<dbReference type="EMBL" id="SJPW01000005">
    <property type="protein sequence ID" value="TWU50899.1"/>
    <property type="molecule type" value="Genomic_DNA"/>
</dbReference>
<dbReference type="Pfam" id="PF14841">
    <property type="entry name" value="FliG_M"/>
    <property type="match status" value="1"/>
</dbReference>
<dbReference type="RefSeq" id="WP_146459572.1">
    <property type="nucleotide sequence ID" value="NZ_SJPW01000005.1"/>
</dbReference>
<evidence type="ECO:0000256" key="3">
    <source>
        <dbReference type="ARBA" id="ARBA00010299"/>
    </source>
</evidence>
<keyword evidence="13" id="KW-0969">Cilium</keyword>
<dbReference type="InterPro" id="IPR032779">
    <property type="entry name" value="FliG_M"/>
</dbReference>
<dbReference type="PANTHER" id="PTHR30534:SF0">
    <property type="entry name" value="FLAGELLAR MOTOR SWITCH PROTEIN FLIG"/>
    <property type="match status" value="1"/>
</dbReference>
<dbReference type="InterPro" id="IPR000090">
    <property type="entry name" value="Flg_Motor_Flig"/>
</dbReference>
<dbReference type="GO" id="GO:0006935">
    <property type="term" value="P:chemotaxis"/>
    <property type="evidence" value="ECO:0007669"/>
    <property type="project" value="UniProtKB-KW"/>
</dbReference>
<evidence type="ECO:0000313" key="13">
    <source>
        <dbReference type="EMBL" id="TWU50899.1"/>
    </source>
</evidence>
<keyword evidence="9" id="KW-0975">Bacterial flagellum</keyword>
<keyword evidence="13" id="KW-0282">Flagellum</keyword>
<dbReference type="GO" id="GO:0005886">
    <property type="term" value="C:plasma membrane"/>
    <property type="evidence" value="ECO:0007669"/>
    <property type="project" value="UniProtKB-SubCell"/>
</dbReference>
<dbReference type="AlphaFoldDB" id="A0A5C6ETW2"/>
<feature type="region of interest" description="Disordered" evidence="10">
    <location>
        <begin position="281"/>
        <end position="305"/>
    </location>
</feature>
<dbReference type="InterPro" id="IPR028263">
    <property type="entry name" value="FliG_N"/>
</dbReference>
<comment type="similarity">
    <text evidence="3">Belongs to the FliG family.</text>
</comment>
<keyword evidence="5" id="KW-1003">Cell membrane</keyword>
<keyword evidence="14" id="KW-1185">Reference proteome</keyword>
<evidence type="ECO:0000259" key="11">
    <source>
        <dbReference type="Pfam" id="PF14841"/>
    </source>
</evidence>